<accession>A0A937CV39</accession>
<evidence type="ECO:0000313" key="8">
    <source>
        <dbReference type="Proteomes" id="UP000599109"/>
    </source>
</evidence>
<reference evidence="7 8" key="1">
    <citation type="journal article" date="2017" name="Int. J. Syst. Evol. Microbiol.">
        <title>Ramlibacter monticola sp. nov., isolated from forest soil.</title>
        <authorList>
            <person name="Chaudhary D.K."/>
            <person name="Kim J."/>
        </authorList>
    </citation>
    <scope>NUCLEOTIDE SEQUENCE [LARGE SCALE GENOMIC DNA]</scope>
    <source>
        <strain evidence="7 8">KACC 19175</strain>
    </source>
</reference>
<keyword evidence="8" id="KW-1185">Reference proteome</keyword>
<keyword evidence="4 6" id="KW-1133">Transmembrane helix</keyword>
<keyword evidence="3 6" id="KW-0812">Transmembrane</keyword>
<proteinExistence type="predicted"/>
<dbReference type="GO" id="GO:0005886">
    <property type="term" value="C:plasma membrane"/>
    <property type="evidence" value="ECO:0007669"/>
    <property type="project" value="UniProtKB-SubCell"/>
</dbReference>
<dbReference type="PANTHER" id="PTHR30213:SF1">
    <property type="entry name" value="INNER MEMBRANE PROTEIN YHJD"/>
    <property type="match status" value="1"/>
</dbReference>
<dbReference type="RefSeq" id="WP_201675243.1">
    <property type="nucleotide sequence ID" value="NZ_JAEQNE010000003.1"/>
</dbReference>
<evidence type="ECO:0000256" key="5">
    <source>
        <dbReference type="ARBA" id="ARBA00023136"/>
    </source>
</evidence>
<dbReference type="NCBIfam" id="TIGR00765">
    <property type="entry name" value="yihY_not_rbn"/>
    <property type="match status" value="1"/>
</dbReference>
<dbReference type="EMBL" id="JAEQNE010000003">
    <property type="protein sequence ID" value="MBL0392627.1"/>
    <property type="molecule type" value="Genomic_DNA"/>
</dbReference>
<protein>
    <submittedName>
        <fullName evidence="7">YihY/virulence factor BrkB family protein</fullName>
    </submittedName>
</protein>
<organism evidence="7 8">
    <name type="scientific">Ramlibacter monticola</name>
    <dbReference type="NCBI Taxonomy" id="1926872"/>
    <lineage>
        <taxon>Bacteria</taxon>
        <taxon>Pseudomonadati</taxon>
        <taxon>Pseudomonadota</taxon>
        <taxon>Betaproteobacteria</taxon>
        <taxon>Burkholderiales</taxon>
        <taxon>Comamonadaceae</taxon>
        <taxon>Ramlibacter</taxon>
    </lineage>
</organism>
<feature type="transmembrane region" description="Helical" evidence="6">
    <location>
        <begin position="143"/>
        <end position="171"/>
    </location>
</feature>
<evidence type="ECO:0000313" key="7">
    <source>
        <dbReference type="EMBL" id="MBL0392627.1"/>
    </source>
</evidence>
<evidence type="ECO:0000256" key="1">
    <source>
        <dbReference type="ARBA" id="ARBA00004651"/>
    </source>
</evidence>
<feature type="transmembrane region" description="Helical" evidence="6">
    <location>
        <begin position="29"/>
        <end position="53"/>
    </location>
</feature>
<keyword evidence="5 6" id="KW-0472">Membrane</keyword>
<dbReference type="AlphaFoldDB" id="A0A937CV39"/>
<evidence type="ECO:0000256" key="2">
    <source>
        <dbReference type="ARBA" id="ARBA00022475"/>
    </source>
</evidence>
<dbReference type="PANTHER" id="PTHR30213">
    <property type="entry name" value="INNER MEMBRANE PROTEIN YHJD"/>
    <property type="match status" value="1"/>
</dbReference>
<gene>
    <name evidence="7" type="ORF">JJ685_15920</name>
</gene>
<feature type="transmembrane region" description="Helical" evidence="6">
    <location>
        <begin position="183"/>
        <end position="203"/>
    </location>
</feature>
<evidence type="ECO:0000256" key="4">
    <source>
        <dbReference type="ARBA" id="ARBA00022989"/>
    </source>
</evidence>
<evidence type="ECO:0000256" key="3">
    <source>
        <dbReference type="ARBA" id="ARBA00022692"/>
    </source>
</evidence>
<feature type="transmembrane region" description="Helical" evidence="6">
    <location>
        <begin position="215"/>
        <end position="237"/>
    </location>
</feature>
<dbReference type="Pfam" id="PF03631">
    <property type="entry name" value="Virul_fac_BrkB"/>
    <property type="match status" value="1"/>
</dbReference>
<sequence length="418" mass="43608">MMRPAHLFRLIVKATQAWSEDYAPSMGAAISYYTVFSLAPLLVIVIAVAGAVFGREAVQGQIVAQLSGLIGNDGASLVQSLVAASSDRDKGLLAGLVSGAVLVMGATTVFAELQSALDRIWHVPPSQKPKGIFNTLRSRLLSFGLILGMVFLLMVSLAVSAAVAAFGAYASRMLPAGEALLQGLNFVVSLGATTLLFAMIYKLMPSVRIAWRDVWVGAGTTAVLFEIGKFLIGLYLGKSSMTETFAAAGSLVILIAWVYYAAQIFLLGAEFTKVYAQEHGSHAAQAAMEATKATAVTGTPADTEQVVAPMGVAPMGVAPMGVAPVGAAPVCATAAAVEPEEETAGPAVPLPKVSGAVRLEGNRALLRSEEVRRDALEPRAWWDKPGLEAAAAGASAVAGGVVVALLRRILQHRRQRLA</sequence>
<evidence type="ECO:0000256" key="6">
    <source>
        <dbReference type="SAM" id="Phobius"/>
    </source>
</evidence>
<keyword evidence="2" id="KW-1003">Cell membrane</keyword>
<dbReference type="Proteomes" id="UP000599109">
    <property type="component" value="Unassembled WGS sequence"/>
</dbReference>
<dbReference type="InterPro" id="IPR017039">
    <property type="entry name" value="Virul_fac_BrkB"/>
</dbReference>
<comment type="subcellular location">
    <subcellularLocation>
        <location evidence="1">Cell membrane</location>
        <topology evidence="1">Multi-pass membrane protein</topology>
    </subcellularLocation>
</comment>
<feature type="transmembrane region" description="Helical" evidence="6">
    <location>
        <begin position="91"/>
        <end position="111"/>
    </location>
</feature>
<feature type="transmembrane region" description="Helical" evidence="6">
    <location>
        <begin position="244"/>
        <end position="262"/>
    </location>
</feature>
<comment type="caution">
    <text evidence="7">The sequence shown here is derived from an EMBL/GenBank/DDBJ whole genome shotgun (WGS) entry which is preliminary data.</text>
</comment>
<name>A0A937CV39_9BURK</name>